<gene>
    <name evidence="3" type="ORF">GCM10023210_38600</name>
</gene>
<organism evidence="3 4">
    <name type="scientific">Chryseobacterium ginsengisoli</name>
    <dbReference type="NCBI Taxonomy" id="363853"/>
    <lineage>
        <taxon>Bacteria</taxon>
        <taxon>Pseudomonadati</taxon>
        <taxon>Bacteroidota</taxon>
        <taxon>Flavobacteriia</taxon>
        <taxon>Flavobacteriales</taxon>
        <taxon>Weeksellaceae</taxon>
        <taxon>Chryseobacterium group</taxon>
        <taxon>Chryseobacterium</taxon>
    </lineage>
</organism>
<evidence type="ECO:0000256" key="1">
    <source>
        <dbReference type="ARBA" id="ARBA00022729"/>
    </source>
</evidence>
<dbReference type="EMBL" id="BAABHX010000008">
    <property type="protein sequence ID" value="GAA5100270.1"/>
    <property type="molecule type" value="Genomic_DNA"/>
</dbReference>
<feature type="domain" description="PBP" evidence="2">
    <location>
        <begin position="51"/>
        <end position="282"/>
    </location>
</feature>
<comment type="caution">
    <text evidence="3">The sequence shown here is derived from an EMBL/GenBank/DDBJ whole genome shotgun (WGS) entry which is preliminary data.</text>
</comment>
<dbReference type="Proteomes" id="UP001500353">
    <property type="component" value="Unassembled WGS sequence"/>
</dbReference>
<dbReference type="InterPro" id="IPR050811">
    <property type="entry name" value="Phosphate_ABC_transporter"/>
</dbReference>
<keyword evidence="4" id="KW-1185">Reference proteome</keyword>
<evidence type="ECO:0000259" key="2">
    <source>
        <dbReference type="Pfam" id="PF12849"/>
    </source>
</evidence>
<dbReference type="PANTHER" id="PTHR30570:SF1">
    <property type="entry name" value="PHOSPHATE-BINDING PROTEIN PSTS"/>
    <property type="match status" value="1"/>
</dbReference>
<protein>
    <submittedName>
        <fullName evidence="3">Substrate-binding domain-containing protein</fullName>
    </submittedName>
</protein>
<dbReference type="Gene3D" id="3.40.190.10">
    <property type="entry name" value="Periplasmic binding protein-like II"/>
    <property type="match status" value="2"/>
</dbReference>
<accession>A0ABP9MQY5</accession>
<keyword evidence="1" id="KW-0732">Signal</keyword>
<dbReference type="SUPFAM" id="SSF53850">
    <property type="entry name" value="Periplasmic binding protein-like II"/>
    <property type="match status" value="1"/>
</dbReference>
<name>A0ABP9MQY5_9FLAO</name>
<proteinExistence type="predicted"/>
<dbReference type="InterPro" id="IPR024370">
    <property type="entry name" value="PBP_domain"/>
</dbReference>
<reference evidence="4" key="1">
    <citation type="journal article" date="2019" name="Int. J. Syst. Evol. Microbiol.">
        <title>The Global Catalogue of Microorganisms (GCM) 10K type strain sequencing project: providing services to taxonomists for standard genome sequencing and annotation.</title>
        <authorList>
            <consortium name="The Broad Institute Genomics Platform"/>
            <consortium name="The Broad Institute Genome Sequencing Center for Infectious Disease"/>
            <person name="Wu L."/>
            <person name="Ma J."/>
        </authorList>
    </citation>
    <scope>NUCLEOTIDE SEQUENCE [LARGE SCALE GENOMIC DNA]</scope>
    <source>
        <strain evidence="4">JCM 18019</strain>
    </source>
</reference>
<dbReference type="PANTHER" id="PTHR30570">
    <property type="entry name" value="PERIPLASMIC PHOSPHATE BINDING COMPONENT OF PHOSPHATE ABC TRANSPORTER"/>
    <property type="match status" value="1"/>
</dbReference>
<sequence length="309" mass="35484">MVFSEYTGRLQKLKIQEMKNSIKVLILFIFSIVIVSCKKEDKSSDVDYKKGDLTILTDESFEGVVDALADGYMINYPDAHIKVVTKKEDLGFIDLLNDKATTVVMSKELSQEEIKTYEERADIKFLPAKFAADAVIFIVPKDSPKESISMEEISQGMQSEDKQFVFNGANSSNLNFVAQKLKKQPKDLKFSVIPGNKNIIEELNKYPDKIGVIGLNTFSRPYDKESEQLRNMVKILPVESKGVLYNTDYDNLRNMEYPFTRVLYFLTREGNFNIANGFIRYSCTQLGQMIVQKEGLQPYNLYKREVQMR</sequence>
<evidence type="ECO:0000313" key="4">
    <source>
        <dbReference type="Proteomes" id="UP001500353"/>
    </source>
</evidence>
<evidence type="ECO:0000313" key="3">
    <source>
        <dbReference type="EMBL" id="GAA5100270.1"/>
    </source>
</evidence>
<dbReference type="Pfam" id="PF12849">
    <property type="entry name" value="PBP_like_2"/>
    <property type="match status" value="1"/>
</dbReference>